<dbReference type="PANTHER" id="PTHR37331">
    <property type="entry name" value="YALI0F11671P"/>
    <property type="match status" value="1"/>
</dbReference>
<feature type="region of interest" description="Disordered" evidence="1">
    <location>
        <begin position="114"/>
        <end position="173"/>
    </location>
</feature>
<name>A0A2B7Y1F7_9EURO</name>
<evidence type="ECO:0000313" key="2">
    <source>
        <dbReference type="EMBL" id="PGH15296.1"/>
    </source>
</evidence>
<evidence type="ECO:0000313" key="3">
    <source>
        <dbReference type="Proteomes" id="UP000223968"/>
    </source>
</evidence>
<gene>
    <name evidence="2" type="ORF">AJ79_02461</name>
</gene>
<dbReference type="EMBL" id="PDNB01000026">
    <property type="protein sequence ID" value="PGH15296.1"/>
    <property type="molecule type" value="Genomic_DNA"/>
</dbReference>
<protein>
    <submittedName>
        <fullName evidence="2">Uncharacterized protein</fullName>
    </submittedName>
</protein>
<keyword evidence="3" id="KW-1185">Reference proteome</keyword>
<evidence type="ECO:0000256" key="1">
    <source>
        <dbReference type="SAM" id="MobiDB-lite"/>
    </source>
</evidence>
<dbReference type="OrthoDB" id="5397701at2759"/>
<dbReference type="Proteomes" id="UP000223968">
    <property type="component" value="Unassembled WGS sequence"/>
</dbReference>
<reference evidence="2 3" key="1">
    <citation type="submission" date="2017-10" db="EMBL/GenBank/DDBJ databases">
        <title>Comparative genomics in systemic dimorphic fungi from Ajellomycetaceae.</title>
        <authorList>
            <person name="Munoz J.F."/>
            <person name="Mcewen J.G."/>
            <person name="Clay O.K."/>
            <person name="Cuomo C.A."/>
        </authorList>
    </citation>
    <scope>NUCLEOTIDE SEQUENCE [LARGE SCALE GENOMIC DNA]</scope>
    <source>
        <strain evidence="2 3">UAMH5409</strain>
    </source>
</reference>
<dbReference type="AlphaFoldDB" id="A0A2B7Y1F7"/>
<proteinExistence type="predicted"/>
<dbReference type="STRING" id="1447875.A0A2B7Y1F7"/>
<dbReference type="PANTHER" id="PTHR37331:SF1">
    <property type="entry name" value="YALI0F11671P"/>
    <property type="match status" value="1"/>
</dbReference>
<sequence length="229" mass="24443">MATVMCGARRALINPMRSQYRSLTTLQGNSHIFVFPNPQAPNSHILSLLRTEPPNPELAIGVTSKLPPTTDSLKENPKFLETLQSVISEHAHEDPDVISQAQVMASTSGANLGSGGVFFSPQRRQSRRGHGAASLGEDSSGGASSQGGVGSGGRGGWIHVSDSRNPPEYGRIASPEDIFGSIEVDGQGNIEGNYQPSGTYRILTKNGILGLSPFLREKLVHRLRSQESS</sequence>
<comment type="caution">
    <text evidence="2">The sequence shown here is derived from an EMBL/GenBank/DDBJ whole genome shotgun (WGS) entry which is preliminary data.</text>
</comment>
<accession>A0A2B7Y1F7</accession>
<feature type="compositionally biased region" description="Gly residues" evidence="1">
    <location>
        <begin position="144"/>
        <end position="156"/>
    </location>
</feature>
<organism evidence="2 3">
    <name type="scientific">Helicocarpus griseus UAMH5409</name>
    <dbReference type="NCBI Taxonomy" id="1447875"/>
    <lineage>
        <taxon>Eukaryota</taxon>
        <taxon>Fungi</taxon>
        <taxon>Dikarya</taxon>
        <taxon>Ascomycota</taxon>
        <taxon>Pezizomycotina</taxon>
        <taxon>Eurotiomycetes</taxon>
        <taxon>Eurotiomycetidae</taxon>
        <taxon>Onygenales</taxon>
        <taxon>Ajellomycetaceae</taxon>
        <taxon>Helicocarpus</taxon>
    </lineage>
</organism>